<keyword evidence="4" id="KW-1185">Reference proteome</keyword>
<dbReference type="PANTHER" id="PTHR35463:SF10">
    <property type="entry name" value="TRANSMEMBRANE PROTEIN"/>
    <property type="match status" value="1"/>
</dbReference>
<dbReference type="Proteomes" id="UP001165190">
    <property type="component" value="Unassembled WGS sequence"/>
</dbReference>
<dbReference type="EMBL" id="BSYR01000006">
    <property type="protein sequence ID" value="GMI67872.1"/>
    <property type="molecule type" value="Genomic_DNA"/>
</dbReference>
<evidence type="ECO:0000256" key="2">
    <source>
        <dbReference type="SAM" id="SignalP"/>
    </source>
</evidence>
<gene>
    <name evidence="3" type="ORF">HRI_000456600</name>
</gene>
<sequence>MLRMRKSRARALTWLIILFLFLSHQIVCQDEEKPSMFQLLANTISSLKKPHRSYWEKTKAVIHEFQLHFTPPRLDFRGTGAADGAGEKVKAAVKDMIGTSEAVAEETAKSAAQAVHKTAEKLKGTASVSSKQESRPDL</sequence>
<evidence type="ECO:0000313" key="4">
    <source>
        <dbReference type="Proteomes" id="UP001165190"/>
    </source>
</evidence>
<feature type="region of interest" description="Disordered" evidence="1">
    <location>
        <begin position="115"/>
        <end position="138"/>
    </location>
</feature>
<evidence type="ECO:0008006" key="5">
    <source>
        <dbReference type="Google" id="ProtNLM"/>
    </source>
</evidence>
<name>A0A9W7GZG1_HIBTR</name>
<dbReference type="OrthoDB" id="690661at2759"/>
<evidence type="ECO:0000313" key="3">
    <source>
        <dbReference type="EMBL" id="GMI67872.1"/>
    </source>
</evidence>
<evidence type="ECO:0000256" key="1">
    <source>
        <dbReference type="SAM" id="MobiDB-lite"/>
    </source>
</evidence>
<feature type="chain" id="PRO_5040870479" description="Transmembrane protein" evidence="2">
    <location>
        <begin position="29"/>
        <end position="138"/>
    </location>
</feature>
<keyword evidence="2" id="KW-0732">Signal</keyword>
<dbReference type="AlphaFoldDB" id="A0A9W7GZG1"/>
<dbReference type="PANTHER" id="PTHR35463">
    <property type="entry name" value="TRANSMEMBRANE PROTEIN"/>
    <property type="match status" value="1"/>
</dbReference>
<feature type="signal peptide" evidence="2">
    <location>
        <begin position="1"/>
        <end position="28"/>
    </location>
</feature>
<proteinExistence type="predicted"/>
<protein>
    <recommendedName>
        <fullName evidence="5">Transmembrane protein</fullName>
    </recommendedName>
</protein>
<reference evidence="3" key="1">
    <citation type="submission" date="2023-05" db="EMBL/GenBank/DDBJ databases">
        <title>Genome and transcriptome analyses reveal genes involved in the formation of fine ridges on petal epidermal cells in Hibiscus trionum.</title>
        <authorList>
            <person name="Koshimizu S."/>
            <person name="Masuda S."/>
            <person name="Ishii T."/>
            <person name="Shirasu K."/>
            <person name="Hoshino A."/>
            <person name="Arita M."/>
        </authorList>
    </citation>
    <scope>NUCLEOTIDE SEQUENCE</scope>
    <source>
        <strain evidence="3">Hamamatsu line</strain>
    </source>
</reference>
<comment type="caution">
    <text evidence="3">The sequence shown here is derived from an EMBL/GenBank/DDBJ whole genome shotgun (WGS) entry which is preliminary data.</text>
</comment>
<organism evidence="3 4">
    <name type="scientific">Hibiscus trionum</name>
    <name type="common">Flower of an hour</name>
    <dbReference type="NCBI Taxonomy" id="183268"/>
    <lineage>
        <taxon>Eukaryota</taxon>
        <taxon>Viridiplantae</taxon>
        <taxon>Streptophyta</taxon>
        <taxon>Embryophyta</taxon>
        <taxon>Tracheophyta</taxon>
        <taxon>Spermatophyta</taxon>
        <taxon>Magnoliopsida</taxon>
        <taxon>eudicotyledons</taxon>
        <taxon>Gunneridae</taxon>
        <taxon>Pentapetalae</taxon>
        <taxon>rosids</taxon>
        <taxon>malvids</taxon>
        <taxon>Malvales</taxon>
        <taxon>Malvaceae</taxon>
        <taxon>Malvoideae</taxon>
        <taxon>Hibiscus</taxon>
    </lineage>
</organism>
<accession>A0A9W7GZG1</accession>